<dbReference type="RefSeq" id="WP_149976454.1">
    <property type="nucleotide sequence ID" value="NZ_BHVQ01000043.1"/>
</dbReference>
<accession>A0A5A5S6V8</accession>
<dbReference type="Proteomes" id="UP000324689">
    <property type="component" value="Unassembled WGS sequence"/>
</dbReference>
<evidence type="ECO:0000313" key="1">
    <source>
        <dbReference type="EMBL" id="GCA81087.1"/>
    </source>
</evidence>
<reference evidence="1 2" key="1">
    <citation type="submission" date="2018-09" db="EMBL/GenBank/DDBJ databases">
        <title>Evolutionary history of phycoerythrin pigmentation in the water bloom-forming cyanobacterium Microcystis aeruginosa.</title>
        <authorList>
            <person name="Tanabe Y."/>
            <person name="Tanabe Y."/>
            <person name="Yamaguchi H."/>
        </authorList>
    </citation>
    <scope>NUCLEOTIDE SEQUENCE [LARGE SCALE GENOMIC DNA]</scope>
    <source>
        <strain evidence="1 2">NIES-2521</strain>
    </source>
</reference>
<comment type="caution">
    <text evidence="1">The sequence shown here is derived from an EMBL/GenBank/DDBJ whole genome shotgun (WGS) entry which is preliminary data.</text>
</comment>
<dbReference type="EMBL" id="BHVQ01000043">
    <property type="protein sequence ID" value="GCA81087.1"/>
    <property type="molecule type" value="Genomic_DNA"/>
</dbReference>
<name>A0A5A5S6V8_MICAE</name>
<gene>
    <name evidence="1" type="ORF">MiTs_03098</name>
</gene>
<dbReference type="AlphaFoldDB" id="A0A5A5S6V8"/>
<organism evidence="1 2">
    <name type="scientific">Microcystis aeruginosa NIES-2521</name>
    <dbReference type="NCBI Taxonomy" id="2303983"/>
    <lineage>
        <taxon>Bacteria</taxon>
        <taxon>Bacillati</taxon>
        <taxon>Cyanobacteriota</taxon>
        <taxon>Cyanophyceae</taxon>
        <taxon>Oscillatoriophycideae</taxon>
        <taxon>Chroococcales</taxon>
        <taxon>Microcystaceae</taxon>
        <taxon>Microcystis</taxon>
    </lineage>
</organism>
<evidence type="ECO:0000313" key="2">
    <source>
        <dbReference type="Proteomes" id="UP000324689"/>
    </source>
</evidence>
<sequence length="92" mass="10629">MPFCPPVIDDKIEELYRESLVLREKLSLAVDKKRRETIERDLEVIYRLIAEYSQMGANMTIEGETPENLVRLQHLEDLSTSLSPTGKLIVLK</sequence>
<proteinExistence type="predicted"/>
<protein>
    <submittedName>
        <fullName evidence="1">Uncharacterized protein</fullName>
    </submittedName>
</protein>